<evidence type="ECO:0000256" key="2">
    <source>
        <dbReference type="ARBA" id="ARBA00022977"/>
    </source>
</evidence>
<dbReference type="Pfam" id="PF02581">
    <property type="entry name" value="TMP-TENI"/>
    <property type="match status" value="1"/>
</dbReference>
<keyword evidence="5" id="KW-1185">Reference proteome</keyword>
<dbReference type="InterPro" id="IPR022998">
    <property type="entry name" value="ThiamineP_synth_TenI"/>
</dbReference>
<keyword evidence="2" id="KW-0784">Thiamine biosynthesis</keyword>
<dbReference type="PANTHER" id="PTHR20857">
    <property type="entry name" value="THIAMINE-PHOSPHATE PYROPHOSPHORYLASE"/>
    <property type="match status" value="1"/>
</dbReference>
<name>A0A2W6PMR0_9HELI</name>
<dbReference type="OrthoDB" id="5347413at2"/>
<dbReference type="Gene3D" id="3.20.20.70">
    <property type="entry name" value="Aldolase class I"/>
    <property type="match status" value="1"/>
</dbReference>
<dbReference type="Proteomes" id="UP000249746">
    <property type="component" value="Unassembled WGS sequence"/>
</dbReference>
<sequence length="188" mass="21580">MKRHIKSYLISDPNLYPKEQKEFCSFYSKILDTYQIDFACYRDKSGQYNLKLLETFLKLNAKYKIPSLINSDYDLAFRLGFDGLHCNSLQIDLIPQAKAKNLLVFFSAHNENELKEAFKKGADAITFSPIFHSPNKGEPLGVEELERIVKNNPHINIIALGGIVSKEQIQKISHIPLFAYASIRYFVS</sequence>
<evidence type="ECO:0000259" key="3">
    <source>
        <dbReference type="Pfam" id="PF02581"/>
    </source>
</evidence>
<organism evidence="4 5">
    <name type="scientific">Helicobacter valdiviensis</name>
    <dbReference type="NCBI Taxonomy" id="1458358"/>
    <lineage>
        <taxon>Bacteria</taxon>
        <taxon>Pseudomonadati</taxon>
        <taxon>Campylobacterota</taxon>
        <taxon>Epsilonproteobacteria</taxon>
        <taxon>Campylobacterales</taxon>
        <taxon>Helicobacteraceae</taxon>
        <taxon>Helicobacter</taxon>
    </lineage>
</organism>
<dbReference type="EMBL" id="NBIU01000016">
    <property type="protein sequence ID" value="PZT47983.1"/>
    <property type="molecule type" value="Genomic_DNA"/>
</dbReference>
<evidence type="ECO:0000313" key="5">
    <source>
        <dbReference type="Proteomes" id="UP000249746"/>
    </source>
</evidence>
<dbReference type="GO" id="GO:0009228">
    <property type="term" value="P:thiamine biosynthetic process"/>
    <property type="evidence" value="ECO:0007669"/>
    <property type="project" value="UniProtKB-KW"/>
</dbReference>
<dbReference type="InterPro" id="IPR036206">
    <property type="entry name" value="ThiamineP_synth_sf"/>
</dbReference>
<feature type="domain" description="Thiamine phosphate synthase/TenI" evidence="3">
    <location>
        <begin position="8"/>
        <end position="173"/>
    </location>
</feature>
<dbReference type="SUPFAM" id="SSF51391">
    <property type="entry name" value="Thiamin phosphate synthase"/>
    <property type="match status" value="1"/>
</dbReference>
<gene>
    <name evidence="4" type="ORF">B6S12_06235</name>
</gene>
<dbReference type="InterPro" id="IPR013785">
    <property type="entry name" value="Aldolase_TIM"/>
</dbReference>
<protein>
    <submittedName>
        <fullName evidence="4">Thiamine phosphate synthase</fullName>
    </submittedName>
</protein>
<evidence type="ECO:0000256" key="1">
    <source>
        <dbReference type="ARBA" id="ARBA00004948"/>
    </source>
</evidence>
<comment type="caution">
    <text evidence="4">The sequence shown here is derived from an EMBL/GenBank/DDBJ whole genome shotgun (WGS) entry which is preliminary data.</text>
</comment>
<dbReference type="GO" id="GO:0005737">
    <property type="term" value="C:cytoplasm"/>
    <property type="evidence" value="ECO:0007669"/>
    <property type="project" value="TreeGrafter"/>
</dbReference>
<reference evidence="4 5" key="1">
    <citation type="submission" date="2017-03" db="EMBL/GenBank/DDBJ databases">
        <title>Genomic and clinical evidence uncovers the enterohepatic species Helicobacter valdiviensis as a potential human intestinal pathogen.</title>
        <authorList>
            <person name="Fresia P."/>
            <person name="Jara R."/>
            <person name="Sierra R."/>
            <person name="Ferres I."/>
            <person name="Greif G."/>
            <person name="Iraola G."/>
            <person name="Collado L."/>
        </authorList>
    </citation>
    <scope>NUCLEOTIDE SEQUENCE [LARGE SCALE GENOMIC DNA]</scope>
    <source>
        <strain evidence="4 5">WBE14</strain>
    </source>
</reference>
<comment type="pathway">
    <text evidence="1">Cofactor biosynthesis; thiamine diphosphate biosynthesis.</text>
</comment>
<evidence type="ECO:0000313" key="4">
    <source>
        <dbReference type="EMBL" id="PZT47983.1"/>
    </source>
</evidence>
<dbReference type="PANTHER" id="PTHR20857:SF15">
    <property type="entry name" value="THIAMINE-PHOSPHATE SYNTHASE"/>
    <property type="match status" value="1"/>
</dbReference>
<dbReference type="AlphaFoldDB" id="A0A2W6PMR0"/>
<dbReference type="CDD" id="cd00564">
    <property type="entry name" value="TMP_TenI"/>
    <property type="match status" value="1"/>
</dbReference>
<dbReference type="GO" id="GO:0004789">
    <property type="term" value="F:thiamine-phosphate diphosphorylase activity"/>
    <property type="evidence" value="ECO:0007669"/>
    <property type="project" value="TreeGrafter"/>
</dbReference>
<accession>A0A2W6PMR0</accession>
<dbReference type="RefSeq" id="WP_111229951.1">
    <property type="nucleotide sequence ID" value="NZ_NBIU01000016.1"/>
</dbReference>
<proteinExistence type="predicted"/>